<dbReference type="InterPro" id="IPR001254">
    <property type="entry name" value="Trypsin_dom"/>
</dbReference>
<dbReference type="PROSITE" id="PS50240">
    <property type="entry name" value="TRYPSIN_DOM"/>
    <property type="match status" value="1"/>
</dbReference>
<dbReference type="Pfam" id="PF00089">
    <property type="entry name" value="Trypsin"/>
    <property type="match status" value="1"/>
</dbReference>
<keyword evidence="3" id="KW-0720">Serine protease</keyword>
<dbReference type="InterPro" id="IPR033116">
    <property type="entry name" value="TRYPSIN_SER"/>
</dbReference>
<keyword evidence="2" id="KW-1015">Disulfide bond</keyword>
<gene>
    <name evidence="6" type="ORF">ACFQ4G_09345</name>
</gene>
<evidence type="ECO:0000256" key="4">
    <source>
        <dbReference type="SAM" id="SignalP"/>
    </source>
</evidence>
<keyword evidence="3" id="KW-0645">Protease</keyword>
<comment type="similarity">
    <text evidence="1">Belongs to the peptidase S1 family.</text>
</comment>
<accession>A0ABW3WYN2</accession>
<dbReference type="InterPro" id="IPR001314">
    <property type="entry name" value="Peptidase_S1A"/>
</dbReference>
<comment type="caution">
    <text evidence="6">The sequence shown here is derived from an EMBL/GenBank/DDBJ whole genome shotgun (WGS) entry which is preliminary data.</text>
</comment>
<dbReference type="InterPro" id="IPR018114">
    <property type="entry name" value="TRYPSIN_HIS"/>
</dbReference>
<dbReference type="PANTHER" id="PTHR24276">
    <property type="entry name" value="POLYSERASE-RELATED"/>
    <property type="match status" value="1"/>
</dbReference>
<reference evidence="7" key="1">
    <citation type="journal article" date="2019" name="Int. J. Syst. Evol. Microbiol.">
        <title>The Global Catalogue of Microorganisms (GCM) 10K type strain sequencing project: providing services to taxonomists for standard genome sequencing and annotation.</title>
        <authorList>
            <consortium name="The Broad Institute Genomics Platform"/>
            <consortium name="The Broad Institute Genome Sequencing Center for Infectious Disease"/>
            <person name="Wu L."/>
            <person name="Ma J."/>
        </authorList>
    </citation>
    <scope>NUCLEOTIDE SEQUENCE [LARGE SCALE GENOMIC DNA]</scope>
    <source>
        <strain evidence="7">CCUG 56108</strain>
    </source>
</reference>
<feature type="signal peptide" evidence="4">
    <location>
        <begin position="1"/>
        <end position="23"/>
    </location>
</feature>
<dbReference type="PRINTS" id="PR00722">
    <property type="entry name" value="CHYMOTRYPSIN"/>
</dbReference>
<dbReference type="SUPFAM" id="SSF50494">
    <property type="entry name" value="Trypsin-like serine proteases"/>
    <property type="match status" value="1"/>
</dbReference>
<evidence type="ECO:0000313" key="6">
    <source>
        <dbReference type="EMBL" id="MFD1301786.1"/>
    </source>
</evidence>
<keyword evidence="4" id="KW-0732">Signal</keyword>
<feature type="domain" description="Peptidase S1" evidence="5">
    <location>
        <begin position="24"/>
        <end position="246"/>
    </location>
</feature>
<proteinExistence type="inferred from homology"/>
<feature type="chain" id="PRO_5045497535" evidence="4">
    <location>
        <begin position="24"/>
        <end position="257"/>
    </location>
</feature>
<dbReference type="PROSITE" id="PS00135">
    <property type="entry name" value="TRYPSIN_SER"/>
    <property type="match status" value="1"/>
</dbReference>
<dbReference type="Proteomes" id="UP001597176">
    <property type="component" value="Unassembled WGS sequence"/>
</dbReference>
<evidence type="ECO:0000259" key="5">
    <source>
        <dbReference type="PROSITE" id="PS50240"/>
    </source>
</evidence>
<dbReference type="SMART" id="SM00020">
    <property type="entry name" value="Tryp_SPc"/>
    <property type="match status" value="1"/>
</dbReference>
<evidence type="ECO:0000256" key="3">
    <source>
        <dbReference type="RuleBase" id="RU363034"/>
    </source>
</evidence>
<dbReference type="RefSeq" id="WP_238209100.1">
    <property type="nucleotide sequence ID" value="NZ_JBHTND010000010.1"/>
</dbReference>
<dbReference type="InterPro" id="IPR009003">
    <property type="entry name" value="Peptidase_S1_PA"/>
</dbReference>
<keyword evidence="3" id="KW-0378">Hydrolase</keyword>
<keyword evidence="7" id="KW-1185">Reference proteome</keyword>
<organism evidence="6 7">
    <name type="scientific">Methylobacterium marchantiae</name>
    <dbReference type="NCBI Taxonomy" id="600331"/>
    <lineage>
        <taxon>Bacteria</taxon>
        <taxon>Pseudomonadati</taxon>
        <taxon>Pseudomonadota</taxon>
        <taxon>Alphaproteobacteria</taxon>
        <taxon>Hyphomicrobiales</taxon>
        <taxon>Methylobacteriaceae</taxon>
        <taxon>Methylobacterium</taxon>
    </lineage>
</organism>
<dbReference type="PROSITE" id="PS00134">
    <property type="entry name" value="TRYPSIN_HIS"/>
    <property type="match status" value="1"/>
</dbReference>
<dbReference type="InterPro" id="IPR043504">
    <property type="entry name" value="Peptidase_S1_PA_chymotrypsin"/>
</dbReference>
<evidence type="ECO:0000256" key="2">
    <source>
        <dbReference type="ARBA" id="ARBA00023157"/>
    </source>
</evidence>
<dbReference type="PANTHER" id="PTHR24276:SF98">
    <property type="entry name" value="FI18310P1-RELATED"/>
    <property type="match status" value="1"/>
</dbReference>
<sequence>MALDGRSTGLALMLGLAAAPACAVVGGRDAPESAASAVMVLSSNGGVCSGIVVAQDAVLTAAHCVAGGARKAGTEHRVHFRDEAGQPVLLDLASRAIHPGYDAGAIAGRRRSIDLALVRTATPLPARFRPTPLSDAMPRAGETLILAGYGVSKPGEARSTGTFRSATLPVVEPYGQSRVLVWMKPSGGKSGEVSGACQGDSGGPISAAPGTVPLAVSAWVGSGACTGISQGILLGPQRDWIDRTLAGWGISARWSAP</sequence>
<dbReference type="InterPro" id="IPR050430">
    <property type="entry name" value="Peptidase_S1"/>
</dbReference>
<evidence type="ECO:0000313" key="7">
    <source>
        <dbReference type="Proteomes" id="UP001597176"/>
    </source>
</evidence>
<dbReference type="EMBL" id="JBHTND010000010">
    <property type="protein sequence ID" value="MFD1301786.1"/>
    <property type="molecule type" value="Genomic_DNA"/>
</dbReference>
<name>A0ABW3WYN2_9HYPH</name>
<evidence type="ECO:0000256" key="1">
    <source>
        <dbReference type="ARBA" id="ARBA00007664"/>
    </source>
</evidence>
<protein>
    <submittedName>
        <fullName evidence="6">S1 family peptidase</fullName>
    </submittedName>
</protein>
<dbReference type="Gene3D" id="2.40.10.10">
    <property type="entry name" value="Trypsin-like serine proteases"/>
    <property type="match status" value="2"/>
</dbReference>